<gene>
    <name evidence="2" type="ORF">ZMTM_03660</name>
</gene>
<evidence type="ECO:0000313" key="3">
    <source>
        <dbReference type="Proteomes" id="UP000826722"/>
    </source>
</evidence>
<dbReference type="Proteomes" id="UP000826722">
    <property type="component" value="Chromosome"/>
</dbReference>
<dbReference type="Pfam" id="PF01841">
    <property type="entry name" value="Transglut_core"/>
    <property type="match status" value="1"/>
</dbReference>
<organism evidence="2 3">
    <name type="scientific">Methyloradius palustris</name>
    <dbReference type="NCBI Taxonomy" id="2778876"/>
    <lineage>
        <taxon>Bacteria</taxon>
        <taxon>Pseudomonadati</taxon>
        <taxon>Pseudomonadota</taxon>
        <taxon>Betaproteobacteria</taxon>
        <taxon>Nitrosomonadales</taxon>
        <taxon>Methylophilaceae</taxon>
        <taxon>Methyloradius</taxon>
    </lineage>
</organism>
<dbReference type="InterPro" id="IPR013589">
    <property type="entry name" value="Bac_transglu_N"/>
</dbReference>
<dbReference type="KEGG" id="mpau:ZMTM_03660"/>
<dbReference type="AlphaFoldDB" id="A0A8D5FY11"/>
<reference evidence="2" key="1">
    <citation type="journal article" date="2021" name="Arch. Microbiol.">
        <title>Methyloradius palustris gen. nov., sp. nov., a methanol-oxidizing bacterium isolated from snow.</title>
        <authorList>
            <person name="Miyadera T."/>
            <person name="Kojima H."/>
            <person name="Fukui M."/>
        </authorList>
    </citation>
    <scope>NUCLEOTIDE SEQUENCE</scope>
    <source>
        <strain evidence="2">Zm11</strain>
    </source>
</reference>
<dbReference type="Gene3D" id="3.10.620.30">
    <property type="match status" value="1"/>
</dbReference>
<keyword evidence="3" id="KW-1185">Reference proteome</keyword>
<dbReference type="PANTHER" id="PTHR33490">
    <property type="entry name" value="BLR5614 PROTEIN-RELATED"/>
    <property type="match status" value="1"/>
</dbReference>
<dbReference type="InterPro" id="IPR038765">
    <property type="entry name" value="Papain-like_cys_pep_sf"/>
</dbReference>
<protein>
    <recommendedName>
        <fullName evidence="1">Transglutaminase-like domain-containing protein</fullName>
    </recommendedName>
</protein>
<dbReference type="PANTHER" id="PTHR33490:SF7">
    <property type="entry name" value="BLR2979 PROTEIN"/>
    <property type="match status" value="1"/>
</dbReference>
<feature type="domain" description="Transglutaminase-like" evidence="1">
    <location>
        <begin position="176"/>
        <end position="246"/>
    </location>
</feature>
<dbReference type="SMART" id="SM00460">
    <property type="entry name" value="TGc"/>
    <property type="match status" value="1"/>
</dbReference>
<proteinExistence type="predicted"/>
<dbReference type="EMBL" id="AP024110">
    <property type="protein sequence ID" value="BCM24107.1"/>
    <property type="molecule type" value="Genomic_DNA"/>
</dbReference>
<sequence>MRYRVLHNTHYYYEGPVMLSQQLLHMSPRDFYAQTCLTHTLEITPPPSESLKKHDYFGNITDYFAMATPHRELAVNSSFEVQLMPRLKLEDLHQSPSWEPVRDNLRMLNGQNQEAQTFLFGSPYVACSDALADYARLSFTPNKPLLQAAFDLTQRIYNEFDFDPDATHIDTPLSEVLENKHGVCQDFSHLMIGCLRSLGLSCRYVSGYILTHRAPGQEDMVGADASHAWVSVYCPFYGWIDFDPTNNCLVQNEHITVAWGRDFSDVSPMHGIVLGGGSHTLDVEVSVIKISSQ</sequence>
<dbReference type="Pfam" id="PF08379">
    <property type="entry name" value="Bact_transglu_N"/>
    <property type="match status" value="1"/>
</dbReference>
<dbReference type="InterPro" id="IPR002931">
    <property type="entry name" value="Transglutaminase-like"/>
</dbReference>
<accession>A0A8D5FY11</accession>
<dbReference type="SUPFAM" id="SSF54001">
    <property type="entry name" value="Cysteine proteinases"/>
    <property type="match status" value="1"/>
</dbReference>
<evidence type="ECO:0000313" key="2">
    <source>
        <dbReference type="EMBL" id="BCM24107.1"/>
    </source>
</evidence>
<name>A0A8D5FY11_9PROT</name>
<evidence type="ECO:0000259" key="1">
    <source>
        <dbReference type="SMART" id="SM00460"/>
    </source>
</evidence>
<dbReference type="RefSeq" id="WP_221764664.1">
    <property type="nucleotide sequence ID" value="NZ_AP024110.1"/>
</dbReference>